<feature type="repeat" description="PPR" evidence="2">
    <location>
        <begin position="543"/>
        <end position="577"/>
    </location>
</feature>
<comment type="caution">
    <text evidence="4">The sequence shown here is derived from an EMBL/GenBank/DDBJ whole genome shotgun (WGS) entry which is preliminary data.</text>
</comment>
<evidence type="ECO:0000256" key="2">
    <source>
        <dbReference type="PROSITE-ProRule" id="PRU00708"/>
    </source>
</evidence>
<evidence type="ECO:0000259" key="3">
    <source>
        <dbReference type="Pfam" id="PF23276"/>
    </source>
</evidence>
<dbReference type="PROSITE" id="PS51375">
    <property type="entry name" value="PPR"/>
    <property type="match status" value="2"/>
</dbReference>
<feature type="repeat" description="PPR" evidence="2">
    <location>
        <begin position="508"/>
        <end position="542"/>
    </location>
</feature>
<accession>A0A5A7PGF3</accession>
<gene>
    <name evidence="4" type="ORF">STAS_07878</name>
</gene>
<dbReference type="NCBIfam" id="TIGR00756">
    <property type="entry name" value="PPR"/>
    <property type="match status" value="2"/>
</dbReference>
<dbReference type="InterPro" id="IPR044605">
    <property type="entry name" value="At1g26460-like"/>
</dbReference>
<feature type="domain" description="Pentatricopeptide repeat-containing protein-mitochondrial" evidence="3">
    <location>
        <begin position="352"/>
        <end position="498"/>
    </location>
</feature>
<dbReference type="OrthoDB" id="185373at2759"/>
<dbReference type="InterPro" id="IPR057027">
    <property type="entry name" value="TPR_mt"/>
</dbReference>
<evidence type="ECO:0000313" key="4">
    <source>
        <dbReference type="EMBL" id="GER31850.1"/>
    </source>
</evidence>
<dbReference type="Proteomes" id="UP000325081">
    <property type="component" value="Unassembled WGS sequence"/>
</dbReference>
<dbReference type="PANTHER" id="PTHR47205:SF1">
    <property type="entry name" value="OS07G0599000 PROTEIN"/>
    <property type="match status" value="1"/>
</dbReference>
<dbReference type="PANTHER" id="PTHR47205">
    <property type="entry name" value="OS07G0599000 PROTEIN"/>
    <property type="match status" value="1"/>
</dbReference>
<dbReference type="InterPro" id="IPR002885">
    <property type="entry name" value="PPR_rpt"/>
</dbReference>
<dbReference type="Gene3D" id="1.25.40.10">
    <property type="entry name" value="Tetratricopeptide repeat domain"/>
    <property type="match status" value="2"/>
</dbReference>
<dbReference type="AlphaFoldDB" id="A0A5A7PGF3"/>
<keyword evidence="5" id="KW-1185">Reference proteome</keyword>
<dbReference type="Pfam" id="PF13041">
    <property type="entry name" value="PPR_2"/>
    <property type="match status" value="1"/>
</dbReference>
<proteinExistence type="predicted"/>
<name>A0A5A7PGF3_STRAF</name>
<dbReference type="InterPro" id="IPR011990">
    <property type="entry name" value="TPR-like_helical_dom_sf"/>
</dbReference>
<sequence length="631" mass="70777">MVPVKFLAKSRPLIRSTNIRFISTFFHLRQESQLPEPPPPRLPPPSFTAPGSWGSNFSSTSPGVSAAQIPISLGFLRMNSRAEVQMMSQTFNTKDLMDQFAKWMTSLRWADVKELFELWVKALDSSGKPNKPDVNIYNQYLQANLLLGASVSEMLNLVAQMDDYGLLPNTASFNLVLKAMLQAGTSQAAETLIQSFVGDIFFCSNMSKFLTVLILMGKYYFIDVRMLQIGKEYEKSLPDGESYDLIIALLLSTNQINAVLKYIDLTLASGYELSAKSFIGCIQRCVNNGRLDTLKMDQNKSLCPPWYICNYIADVAMRADNNDLAYYALMFFANWITRGENADPAVLLSVNEGLVVSALGTAGRTFNSTLLEGSWAILKRSLRQKTVPSPASYLAKIHAYANMGNLKQAFSTLQELEEVHGNCSQEDEEGLFSPFYSLSPLVVACARDGFRTLDMVYHQLEILTRNDPPYKSIAALNCVILGCANIWDLDRAYQTFNAITAIFGLTPNLHSYNALLFAFGKLSKRDEAVKVFEHFVGLGVKPNMTTYSLLIDAHLSVRDPKSALAVIDDMIHAGHEPSKEMLKKIRRRCVREMDYASDDKVETLAKQFKIRMGTEVRRDLLFSFQYSTDYS</sequence>
<evidence type="ECO:0000313" key="5">
    <source>
        <dbReference type="Proteomes" id="UP000325081"/>
    </source>
</evidence>
<protein>
    <submittedName>
        <fullName evidence="4">Pentatricopeptide repeat-containing protein</fullName>
    </submittedName>
</protein>
<organism evidence="4 5">
    <name type="scientific">Striga asiatica</name>
    <name type="common">Asiatic witchweed</name>
    <name type="synonym">Buchnera asiatica</name>
    <dbReference type="NCBI Taxonomy" id="4170"/>
    <lineage>
        <taxon>Eukaryota</taxon>
        <taxon>Viridiplantae</taxon>
        <taxon>Streptophyta</taxon>
        <taxon>Embryophyta</taxon>
        <taxon>Tracheophyta</taxon>
        <taxon>Spermatophyta</taxon>
        <taxon>Magnoliopsida</taxon>
        <taxon>eudicotyledons</taxon>
        <taxon>Gunneridae</taxon>
        <taxon>Pentapetalae</taxon>
        <taxon>asterids</taxon>
        <taxon>lamiids</taxon>
        <taxon>Lamiales</taxon>
        <taxon>Orobanchaceae</taxon>
        <taxon>Buchnereae</taxon>
        <taxon>Striga</taxon>
    </lineage>
</organism>
<reference evidence="5" key="1">
    <citation type="journal article" date="2019" name="Curr. Biol.">
        <title>Genome Sequence of Striga asiatica Provides Insight into the Evolution of Plant Parasitism.</title>
        <authorList>
            <person name="Yoshida S."/>
            <person name="Kim S."/>
            <person name="Wafula E.K."/>
            <person name="Tanskanen J."/>
            <person name="Kim Y.M."/>
            <person name="Honaas L."/>
            <person name="Yang Z."/>
            <person name="Spallek T."/>
            <person name="Conn C.E."/>
            <person name="Ichihashi Y."/>
            <person name="Cheong K."/>
            <person name="Cui S."/>
            <person name="Der J.P."/>
            <person name="Gundlach H."/>
            <person name="Jiao Y."/>
            <person name="Hori C."/>
            <person name="Ishida J.K."/>
            <person name="Kasahara H."/>
            <person name="Kiba T."/>
            <person name="Kim M.S."/>
            <person name="Koo N."/>
            <person name="Laohavisit A."/>
            <person name="Lee Y.H."/>
            <person name="Lumba S."/>
            <person name="McCourt P."/>
            <person name="Mortimer J.C."/>
            <person name="Mutuku J.M."/>
            <person name="Nomura T."/>
            <person name="Sasaki-Sekimoto Y."/>
            <person name="Seto Y."/>
            <person name="Wang Y."/>
            <person name="Wakatake T."/>
            <person name="Sakakibara H."/>
            <person name="Demura T."/>
            <person name="Yamaguchi S."/>
            <person name="Yoneyama K."/>
            <person name="Manabe R.I."/>
            <person name="Nelson D.C."/>
            <person name="Schulman A.H."/>
            <person name="Timko M.P."/>
            <person name="dePamphilis C.W."/>
            <person name="Choi D."/>
            <person name="Shirasu K."/>
        </authorList>
    </citation>
    <scope>NUCLEOTIDE SEQUENCE [LARGE SCALE GENOMIC DNA]</scope>
    <source>
        <strain evidence="5">cv. UVA1</strain>
    </source>
</reference>
<evidence type="ECO:0000256" key="1">
    <source>
        <dbReference type="ARBA" id="ARBA00022737"/>
    </source>
</evidence>
<dbReference type="EMBL" id="BKCP01004516">
    <property type="protein sequence ID" value="GER31850.1"/>
    <property type="molecule type" value="Genomic_DNA"/>
</dbReference>
<keyword evidence="1" id="KW-0677">Repeat</keyword>
<dbReference type="Pfam" id="PF23276">
    <property type="entry name" value="TPR_24"/>
    <property type="match status" value="1"/>
</dbReference>